<evidence type="ECO:0000313" key="4">
    <source>
        <dbReference type="EMBL" id="OSC33168.1"/>
    </source>
</evidence>
<proteinExistence type="predicted"/>
<feature type="chain" id="PRO_5043848545" evidence="3">
    <location>
        <begin position="31"/>
        <end position="321"/>
    </location>
</feature>
<accession>A0A7I7SFX9</accession>
<dbReference type="Pfam" id="PF10738">
    <property type="entry name" value="Lpp-LpqN"/>
    <property type="match status" value="1"/>
</dbReference>
<feature type="compositionally biased region" description="Low complexity" evidence="2">
    <location>
        <begin position="271"/>
        <end position="313"/>
    </location>
</feature>
<keyword evidence="5" id="KW-1185">Reference proteome</keyword>
<evidence type="ECO:0000313" key="5">
    <source>
        <dbReference type="Proteomes" id="UP000193577"/>
    </source>
</evidence>
<dbReference type="InterPro" id="IPR019674">
    <property type="entry name" value="Lipoprotein_LpqN/LpqT-like"/>
</dbReference>
<evidence type="ECO:0000256" key="2">
    <source>
        <dbReference type="SAM" id="MobiDB-lite"/>
    </source>
</evidence>
<dbReference type="OrthoDB" id="4752473at2"/>
<name>A0A7I7SFX9_9MYCO</name>
<evidence type="ECO:0000256" key="1">
    <source>
        <dbReference type="ARBA" id="ARBA00022729"/>
    </source>
</evidence>
<organism evidence="4 5">
    <name type="scientific">Mycolicibacillus koreensis</name>
    <dbReference type="NCBI Taxonomy" id="1069220"/>
    <lineage>
        <taxon>Bacteria</taxon>
        <taxon>Bacillati</taxon>
        <taxon>Actinomycetota</taxon>
        <taxon>Actinomycetes</taxon>
        <taxon>Mycobacteriales</taxon>
        <taxon>Mycobacteriaceae</taxon>
        <taxon>Mycolicibacillus</taxon>
    </lineage>
</organism>
<comment type="caution">
    <text evidence="4">The sequence shown here is derived from an EMBL/GenBank/DDBJ whole genome shotgun (WGS) entry which is preliminary data.</text>
</comment>
<feature type="compositionally biased region" description="Pro residues" evidence="2">
    <location>
        <begin position="35"/>
        <end position="47"/>
    </location>
</feature>
<reference evidence="4 5" key="1">
    <citation type="submission" date="2017-04" db="EMBL/GenBank/DDBJ databases">
        <title>The new phylogeny of genus Mycobacterium.</title>
        <authorList>
            <person name="Tortoli E."/>
            <person name="Trovato A."/>
            <person name="Cirillo D.M."/>
        </authorList>
    </citation>
    <scope>NUCLEOTIDE SEQUENCE [LARGE SCALE GENOMIC DNA]</scope>
    <source>
        <strain evidence="4 5">KCTC 19819</strain>
    </source>
</reference>
<dbReference type="EMBL" id="NCXO01000026">
    <property type="protein sequence ID" value="OSC33168.1"/>
    <property type="molecule type" value="Genomic_DNA"/>
</dbReference>
<gene>
    <name evidence="4" type="ORF">B8W67_12160</name>
</gene>
<feature type="region of interest" description="Disordered" evidence="2">
    <location>
        <begin position="258"/>
        <end position="321"/>
    </location>
</feature>
<dbReference type="AlphaFoldDB" id="A0A7I7SFX9"/>
<keyword evidence="1 3" id="KW-0732">Signal</keyword>
<dbReference type="Proteomes" id="UP000193577">
    <property type="component" value="Unassembled WGS sequence"/>
</dbReference>
<feature type="compositionally biased region" description="Low complexity" evidence="2">
    <location>
        <begin position="48"/>
        <end position="71"/>
    </location>
</feature>
<dbReference type="Gene3D" id="3.40.1000.10">
    <property type="entry name" value="Mog1/PsbP, alpha/beta/alpha sandwich"/>
    <property type="match status" value="1"/>
</dbReference>
<feature type="signal peptide" evidence="3">
    <location>
        <begin position="1"/>
        <end position="30"/>
    </location>
</feature>
<feature type="region of interest" description="Disordered" evidence="2">
    <location>
        <begin position="35"/>
        <end position="79"/>
    </location>
</feature>
<dbReference type="RefSeq" id="WP_085304234.1">
    <property type="nucleotide sequence ID" value="NZ_AP022594.1"/>
</dbReference>
<sequence>MLHTARRWSASTGVLTAALAATLTFGGIAAADPVPAPVPPQPAPLTPDPLAQHTPATAPAAPAAPSLPQGATPAAPKIQPLVPATSDTLRDYFAGHGVELQVQQATGFDALDITLPVPTGWTRVPDPNVPDAFVVIANRNSDSLYTSNAALVVYRLVGDFDPREAITHGNIEAQQLPAWRTTDQAIADYAGQPAARIEGTFRQNDMTLNTARRTIIATSGADRYLVSLSVTSAANLAVADATAAEAILTGFSVRPPADATPGPATAPGPTAPAAAVPGPTAPAATAPAAAVPGHTAPAAVPAAPAAPAVAPATVPMPTPSR</sequence>
<evidence type="ECO:0000256" key="3">
    <source>
        <dbReference type="SAM" id="SignalP"/>
    </source>
</evidence>
<protein>
    <submittedName>
        <fullName evidence="4">Uncharacterized protein</fullName>
    </submittedName>
</protein>